<dbReference type="PANTHER" id="PTHR43546:SF3">
    <property type="entry name" value="UPF0173 METAL-DEPENDENT HYDROLASE MJ1163"/>
    <property type="match status" value="1"/>
</dbReference>
<reference evidence="3" key="1">
    <citation type="submission" date="2019-11" db="EMBL/GenBank/DDBJ databases">
        <title>Escherichia coli 1916D6.</title>
        <authorList>
            <person name="Yao H."/>
            <person name="Du X."/>
            <person name="Yu R."/>
            <person name="Li A."/>
        </authorList>
    </citation>
    <scope>NUCLEOTIDE SEQUENCE [LARGE SCALE GENOMIC DNA]</scope>
    <source>
        <strain evidence="3">19110F47</strain>
    </source>
</reference>
<dbReference type="SMART" id="SM00849">
    <property type="entry name" value="Lactamase_B"/>
    <property type="match status" value="1"/>
</dbReference>
<organism evidence="2 3">
    <name type="scientific">Acinetobacter towneri</name>
    <dbReference type="NCBI Taxonomy" id="202956"/>
    <lineage>
        <taxon>Bacteria</taxon>
        <taxon>Pseudomonadati</taxon>
        <taxon>Pseudomonadota</taxon>
        <taxon>Gammaproteobacteria</taxon>
        <taxon>Moraxellales</taxon>
        <taxon>Moraxellaceae</taxon>
        <taxon>Acinetobacter</taxon>
    </lineage>
</organism>
<dbReference type="Proteomes" id="UP000405075">
    <property type="component" value="Chromosome"/>
</dbReference>
<dbReference type="EMBL" id="CP046045">
    <property type="protein sequence ID" value="QGM28638.1"/>
    <property type="molecule type" value="Genomic_DNA"/>
</dbReference>
<feature type="domain" description="Metallo-beta-lactamase" evidence="1">
    <location>
        <begin position="55"/>
        <end position="246"/>
    </location>
</feature>
<gene>
    <name evidence="2" type="ORF">GJD93_13590</name>
</gene>
<accession>A0AAP9GVY4</accession>
<proteinExistence type="predicted"/>
<evidence type="ECO:0000259" key="1">
    <source>
        <dbReference type="SMART" id="SM00849"/>
    </source>
</evidence>
<dbReference type="InterPro" id="IPR036866">
    <property type="entry name" value="RibonucZ/Hydroxyglut_hydro"/>
</dbReference>
<sequence length="336" mass="37831">MKIMKGLLWAALTLSICAGFALLYLLQPAGKLEQFSAWQYSTKTANANLKVHYFGVSTLLFDDGENQILIDGFFSRPSLAQVMWNKLDSQPALLHKLIQQHQLQRTRAILITHSHYDHTLDLPFLAQQLKHSQIIGSESSLNIARGAAIPESRLSLVNPAQPIQIGKFKITAIPSQHTPATAVNNDLDEQIQQPLSLPARFYEFKEGGSFDYYIQHPEQNILVKASTGAISKQLQHLQVDTLFLGIAQLSKQSVAFQQHYLDETVGTLRPRVVIPIHWDNFFQPLARPLEFLPRIADHSPRSLQRLIDYAEQQSTQVILLNSNTPYPLAPMLQPTS</sequence>
<dbReference type="AlphaFoldDB" id="A0AAP9GVY4"/>
<name>A0AAP9GVY4_9GAMM</name>
<evidence type="ECO:0000313" key="2">
    <source>
        <dbReference type="EMBL" id="QGM28638.1"/>
    </source>
</evidence>
<dbReference type="Gene3D" id="3.60.15.10">
    <property type="entry name" value="Ribonuclease Z/Hydroxyacylglutathione hydrolase-like"/>
    <property type="match status" value="1"/>
</dbReference>
<dbReference type="SUPFAM" id="SSF56281">
    <property type="entry name" value="Metallo-hydrolase/oxidoreductase"/>
    <property type="match status" value="1"/>
</dbReference>
<dbReference type="InterPro" id="IPR050114">
    <property type="entry name" value="UPF0173_UPF0282_UlaG_hydrolase"/>
</dbReference>
<protein>
    <submittedName>
        <fullName evidence="2">MBL fold metallo-hydrolase</fullName>
    </submittedName>
</protein>
<dbReference type="PANTHER" id="PTHR43546">
    <property type="entry name" value="UPF0173 METAL-DEPENDENT HYDROLASE MJ1163-RELATED"/>
    <property type="match status" value="1"/>
</dbReference>
<dbReference type="RefSeq" id="WP_154321162.1">
    <property type="nucleotide sequence ID" value="NZ_CP046045.1"/>
</dbReference>
<evidence type="ECO:0000313" key="3">
    <source>
        <dbReference type="Proteomes" id="UP000405075"/>
    </source>
</evidence>
<dbReference type="Pfam" id="PF12706">
    <property type="entry name" value="Lactamase_B_2"/>
    <property type="match status" value="1"/>
</dbReference>
<dbReference type="InterPro" id="IPR001279">
    <property type="entry name" value="Metallo-B-lactamas"/>
</dbReference>